<dbReference type="EMBL" id="AONI01000015">
    <property type="protein sequence ID" value="EPX77205.1"/>
    <property type="molecule type" value="Genomic_DNA"/>
</dbReference>
<dbReference type="HOGENOM" id="CLU_2023889_0_0_5"/>
<feature type="chain" id="PRO_5004555730" description="PepSY domain-containing protein" evidence="1">
    <location>
        <begin position="22"/>
        <end position="122"/>
    </location>
</feature>
<dbReference type="STRING" id="1123360.thalar_02927"/>
<feature type="signal peptide" evidence="1">
    <location>
        <begin position="1"/>
        <end position="21"/>
    </location>
</feature>
<organism evidence="2 3">
    <name type="scientific">Litoreibacter arenae DSM 19593</name>
    <dbReference type="NCBI Taxonomy" id="1123360"/>
    <lineage>
        <taxon>Bacteria</taxon>
        <taxon>Pseudomonadati</taxon>
        <taxon>Pseudomonadota</taxon>
        <taxon>Alphaproteobacteria</taxon>
        <taxon>Rhodobacterales</taxon>
        <taxon>Roseobacteraceae</taxon>
        <taxon>Litoreibacter</taxon>
    </lineage>
</organism>
<proteinExistence type="predicted"/>
<gene>
    <name evidence="2" type="ORF">thalar_02927</name>
</gene>
<name>S9RGJ7_9RHOB</name>
<dbReference type="AlphaFoldDB" id="S9RGJ7"/>
<accession>S9RGJ7</accession>
<dbReference type="OrthoDB" id="7867303at2"/>
<evidence type="ECO:0008006" key="4">
    <source>
        <dbReference type="Google" id="ProtNLM"/>
    </source>
</evidence>
<keyword evidence="1" id="KW-0732">Signal</keyword>
<dbReference type="Proteomes" id="UP000015351">
    <property type="component" value="Unassembled WGS sequence"/>
</dbReference>
<reference evidence="3" key="1">
    <citation type="journal article" date="2013" name="Stand. Genomic Sci.">
        <title>Genome sequence of the Litoreibacter arenae type strain (DSM 19593(T)), a member of the Roseobacter clade isolated from sea sand.</title>
        <authorList>
            <person name="Riedel T."/>
            <person name="Fiebig A."/>
            <person name="Petersen J."/>
            <person name="Gronow S."/>
            <person name="Kyrpides N.C."/>
            <person name="Goker M."/>
            <person name="Klenk H.P."/>
        </authorList>
    </citation>
    <scope>NUCLEOTIDE SEQUENCE [LARGE SCALE GENOMIC DNA]</scope>
    <source>
        <strain evidence="3">DSM 19593</strain>
    </source>
</reference>
<keyword evidence="3" id="KW-1185">Reference proteome</keyword>
<evidence type="ECO:0000313" key="3">
    <source>
        <dbReference type="Proteomes" id="UP000015351"/>
    </source>
</evidence>
<evidence type="ECO:0000313" key="2">
    <source>
        <dbReference type="EMBL" id="EPX77205.1"/>
    </source>
</evidence>
<protein>
    <recommendedName>
        <fullName evidence="4">PepSY domain-containing protein</fullName>
    </recommendedName>
</protein>
<evidence type="ECO:0000256" key="1">
    <source>
        <dbReference type="SAM" id="SignalP"/>
    </source>
</evidence>
<sequence>MFKSILLLGALAIGFTTPSIASSAREMGQSELRQIASSGGTVSIKAMLSSVSKSLHAQVVEARAFDAGGVYYRFVLKQDDGKLVSVILDAQTGLRVPSKSPIARQVAAAASPRTNTGSSGTE</sequence>
<dbReference type="RefSeq" id="WP_021102276.1">
    <property type="nucleotide sequence ID" value="NZ_KE557314.1"/>
</dbReference>
<comment type="caution">
    <text evidence="2">The sequence shown here is derived from an EMBL/GenBank/DDBJ whole genome shotgun (WGS) entry which is preliminary data.</text>
</comment>